<evidence type="ECO:0000256" key="1">
    <source>
        <dbReference type="SAM" id="SignalP"/>
    </source>
</evidence>
<proteinExistence type="predicted"/>
<sequence length="124" mass="14597">MKYESAVTILTFLAAQGAIAAPTEAKRAAQIDSLANHAPLNEKAVEKALEEWSVPEPWEKRQWMPYGKEFENERRQWMPYSKDFGNENEKRQWMPYGKDFKNEKRQWMPYGKEFEGDIEGKVTH</sequence>
<evidence type="ECO:0000313" key="2">
    <source>
        <dbReference type="EMBL" id="KAJ6436679.1"/>
    </source>
</evidence>
<feature type="chain" id="PRO_5044271443" evidence="1">
    <location>
        <begin position="21"/>
        <end position="124"/>
    </location>
</feature>
<dbReference type="AlphaFoldDB" id="A0AB34FCH8"/>
<organism evidence="2 3">
    <name type="scientific">Purpureocillium lavendulum</name>
    <dbReference type="NCBI Taxonomy" id="1247861"/>
    <lineage>
        <taxon>Eukaryota</taxon>
        <taxon>Fungi</taxon>
        <taxon>Dikarya</taxon>
        <taxon>Ascomycota</taxon>
        <taxon>Pezizomycotina</taxon>
        <taxon>Sordariomycetes</taxon>
        <taxon>Hypocreomycetidae</taxon>
        <taxon>Hypocreales</taxon>
        <taxon>Ophiocordycipitaceae</taxon>
        <taxon>Purpureocillium</taxon>
    </lineage>
</organism>
<protein>
    <submittedName>
        <fullName evidence="2">Uncharacterized protein</fullName>
    </submittedName>
</protein>
<accession>A0AB34FCH8</accession>
<comment type="caution">
    <text evidence="2">The sequence shown here is derived from an EMBL/GenBank/DDBJ whole genome shotgun (WGS) entry which is preliminary data.</text>
</comment>
<dbReference type="EMBL" id="JAQHRD010000018">
    <property type="protein sequence ID" value="KAJ6436679.1"/>
    <property type="molecule type" value="Genomic_DNA"/>
</dbReference>
<keyword evidence="1" id="KW-0732">Signal</keyword>
<reference evidence="2" key="1">
    <citation type="submission" date="2023-01" db="EMBL/GenBank/DDBJ databases">
        <title>The growth and conidiation of Purpureocillium lavendulum are regulated by nitrogen source and histone H3K14 acetylation.</title>
        <authorList>
            <person name="Tang P."/>
            <person name="Han J."/>
            <person name="Zhang C."/>
            <person name="Tang P."/>
            <person name="Qi F."/>
            <person name="Zhang K."/>
            <person name="Liang L."/>
        </authorList>
    </citation>
    <scope>NUCLEOTIDE SEQUENCE</scope>
    <source>
        <strain evidence="2">YMF1.00683</strain>
    </source>
</reference>
<dbReference type="Proteomes" id="UP001163105">
    <property type="component" value="Unassembled WGS sequence"/>
</dbReference>
<gene>
    <name evidence="2" type="ORF">O9K51_10798</name>
</gene>
<keyword evidence="3" id="KW-1185">Reference proteome</keyword>
<feature type="signal peptide" evidence="1">
    <location>
        <begin position="1"/>
        <end position="20"/>
    </location>
</feature>
<name>A0AB34FCH8_9HYPO</name>
<evidence type="ECO:0000313" key="3">
    <source>
        <dbReference type="Proteomes" id="UP001163105"/>
    </source>
</evidence>